<dbReference type="STRING" id="1300349.I603_2843"/>
<dbReference type="PATRIC" id="fig|1300349.4.peg.2832"/>
<gene>
    <name evidence="1" type="ORF">I603_2843</name>
</gene>
<evidence type="ECO:0008006" key="3">
    <source>
        <dbReference type="Google" id="ProtNLM"/>
    </source>
</evidence>
<organism evidence="1 2">
    <name type="scientific">Erythrobacter dokdonensis DSW-74</name>
    <dbReference type="NCBI Taxonomy" id="1300349"/>
    <lineage>
        <taxon>Bacteria</taxon>
        <taxon>Pseudomonadati</taxon>
        <taxon>Pseudomonadota</taxon>
        <taxon>Alphaproteobacteria</taxon>
        <taxon>Sphingomonadales</taxon>
        <taxon>Erythrobacteraceae</taxon>
        <taxon>Erythrobacter/Porphyrobacter group</taxon>
        <taxon>Erythrobacter</taxon>
    </lineage>
</organism>
<dbReference type="InterPro" id="IPR021508">
    <property type="entry name" value="Gp17-like"/>
</dbReference>
<accession>A0A1A7BEY3</accession>
<sequence>MENELRAALIAWLRSDPALASINSVEEEAPLRASPPWLGIAASAAIDWGSKDRPGREMRIALELETLTDLTAVDASLLGAIERRVLALPPFQPGFEVASIRFLRSRSEARENNRRAALLEFRFRLLASNTE</sequence>
<dbReference type="InterPro" id="IPR053745">
    <property type="entry name" value="Viral_Tail_Comp_sf"/>
</dbReference>
<reference evidence="1 2" key="1">
    <citation type="submission" date="2016-06" db="EMBL/GenBank/DDBJ databases">
        <title>Genome sequence of Porphyrobacter dokdonensis DSW-74.</title>
        <authorList>
            <person name="Kim J.F."/>
            <person name="Song J.Y."/>
        </authorList>
    </citation>
    <scope>NUCLEOTIDE SEQUENCE [LARGE SCALE GENOMIC DNA]</scope>
    <source>
        <strain evidence="1 2">DSW-74</strain>
    </source>
</reference>
<evidence type="ECO:0000313" key="2">
    <source>
        <dbReference type="Proteomes" id="UP000092484"/>
    </source>
</evidence>
<dbReference type="AlphaFoldDB" id="A0A1A7BEY3"/>
<evidence type="ECO:0000313" key="1">
    <source>
        <dbReference type="EMBL" id="OBV09947.1"/>
    </source>
</evidence>
<proteinExistence type="predicted"/>
<dbReference type="Proteomes" id="UP000092484">
    <property type="component" value="Unassembled WGS sequence"/>
</dbReference>
<dbReference type="Gene3D" id="3.30.2000.30">
    <property type="match status" value="1"/>
</dbReference>
<dbReference type="EMBL" id="LZYB01000009">
    <property type="protein sequence ID" value="OBV09947.1"/>
    <property type="molecule type" value="Genomic_DNA"/>
</dbReference>
<protein>
    <recommendedName>
        <fullName evidence="3">DUF3168 domain-containing protein</fullName>
    </recommendedName>
</protein>
<dbReference type="RefSeq" id="WP_068865855.1">
    <property type="nucleotide sequence ID" value="NZ_LZYB01000009.1"/>
</dbReference>
<keyword evidence="2" id="KW-1185">Reference proteome</keyword>
<dbReference type="Pfam" id="PF11367">
    <property type="entry name" value="Tail_completion_gp17"/>
    <property type="match status" value="1"/>
</dbReference>
<comment type="caution">
    <text evidence="1">The sequence shown here is derived from an EMBL/GenBank/DDBJ whole genome shotgun (WGS) entry which is preliminary data.</text>
</comment>
<name>A0A1A7BEY3_9SPHN</name>